<evidence type="ECO:0000313" key="3">
    <source>
        <dbReference type="Proteomes" id="UP000078544"/>
    </source>
</evidence>
<feature type="region of interest" description="Disordered" evidence="1">
    <location>
        <begin position="353"/>
        <end position="383"/>
    </location>
</feature>
<protein>
    <submittedName>
        <fullName evidence="2">Uncharacterized protein</fullName>
    </submittedName>
</protein>
<dbReference type="Proteomes" id="UP000078544">
    <property type="component" value="Unassembled WGS sequence"/>
</dbReference>
<dbReference type="AlphaFoldDB" id="A0A166V893"/>
<evidence type="ECO:0000256" key="1">
    <source>
        <dbReference type="SAM" id="MobiDB-lite"/>
    </source>
</evidence>
<evidence type="ECO:0000313" key="2">
    <source>
        <dbReference type="EMBL" id="OAA33378.1"/>
    </source>
</evidence>
<name>A0A166V893_9HYPO</name>
<comment type="caution">
    <text evidence="2">The sequence shown here is derived from an EMBL/GenBank/DDBJ whole genome shotgun (WGS) entry which is preliminary data.</text>
</comment>
<proteinExistence type="predicted"/>
<reference evidence="2 3" key="1">
    <citation type="journal article" date="2016" name="Genome Biol. Evol.">
        <title>Divergent and convergent evolution of fungal pathogenicity.</title>
        <authorList>
            <person name="Shang Y."/>
            <person name="Xiao G."/>
            <person name="Zheng P."/>
            <person name="Cen K."/>
            <person name="Zhan S."/>
            <person name="Wang C."/>
        </authorList>
    </citation>
    <scope>NUCLEOTIDE SEQUENCE [LARGE SCALE GENOMIC DNA]</scope>
    <source>
        <strain evidence="2 3">RCEF 2490</strain>
    </source>
</reference>
<keyword evidence="3" id="KW-1185">Reference proteome</keyword>
<sequence length="383" mass="42964">MIEGWRGLPLQQDASADLPALIARVRGLEYNYGIFSQTVVDSGAKGRAKTWKNLLARIDRLRKELPPSSDMWRGTPDFDDVCTSRTEVTSTDLEWAIRLLESDNDCQGPGTAGADKSLYPDWPKKLSASELKVYATQRWCHAAGRLKFINIVCLPMEPREIYERVLRLALKTRRPQVRREVPTLDARHTSREMLEQLQRDILREREDVQQMLALYEQHFQQFSALKQRIRSQASAAGAGQGQVADLNTGQQSFGPGYEARAHARHSLPVPACVDPFFGLPPQMSEIAPFACMYPRESELQELRDESCYSQLHSAQKPAPLVTAKTGVLTPETTIDRDISEGGCKALGFQVASQDSGVPCRREVPENQPVAKRQPSPDIYDISD</sequence>
<organism evidence="2 3">
    <name type="scientific">Moelleriella libera RCEF 2490</name>
    <dbReference type="NCBI Taxonomy" id="1081109"/>
    <lineage>
        <taxon>Eukaryota</taxon>
        <taxon>Fungi</taxon>
        <taxon>Dikarya</taxon>
        <taxon>Ascomycota</taxon>
        <taxon>Pezizomycotina</taxon>
        <taxon>Sordariomycetes</taxon>
        <taxon>Hypocreomycetidae</taxon>
        <taxon>Hypocreales</taxon>
        <taxon>Clavicipitaceae</taxon>
        <taxon>Moelleriella</taxon>
    </lineage>
</organism>
<dbReference type="EMBL" id="AZGY01000001">
    <property type="protein sequence ID" value="OAA33378.1"/>
    <property type="molecule type" value="Genomic_DNA"/>
</dbReference>
<gene>
    <name evidence="2" type="ORF">AAL_00843</name>
</gene>
<accession>A0A166V893</accession>